<comment type="caution">
    <text evidence="1">The sequence shown here is derived from an EMBL/GenBank/DDBJ whole genome shotgun (WGS) entry which is preliminary data.</text>
</comment>
<gene>
    <name evidence="1" type="ORF">A2Z00_04875</name>
</gene>
<evidence type="ECO:0008006" key="3">
    <source>
        <dbReference type="Google" id="ProtNLM"/>
    </source>
</evidence>
<dbReference type="InterPro" id="IPR024078">
    <property type="entry name" value="LmbE-like_dom_sf"/>
</dbReference>
<evidence type="ECO:0000313" key="2">
    <source>
        <dbReference type="Proteomes" id="UP000177268"/>
    </source>
</evidence>
<dbReference type="STRING" id="1798370.A2Z00_04875"/>
<dbReference type="InterPro" id="IPR003737">
    <property type="entry name" value="GlcNAc_PI_deacetylase-related"/>
</dbReference>
<reference evidence="1 2" key="1">
    <citation type="journal article" date="2016" name="Nat. Commun.">
        <title>Thousands of microbial genomes shed light on interconnected biogeochemical processes in an aquifer system.</title>
        <authorList>
            <person name="Anantharaman K."/>
            <person name="Brown C.T."/>
            <person name="Hug L.A."/>
            <person name="Sharon I."/>
            <person name="Castelle C.J."/>
            <person name="Probst A.J."/>
            <person name="Thomas B.C."/>
            <person name="Singh A."/>
            <person name="Wilkins M.J."/>
            <person name="Karaoz U."/>
            <person name="Brodie E.L."/>
            <person name="Williams K.H."/>
            <person name="Hubbard S.S."/>
            <person name="Banfield J.F."/>
        </authorList>
    </citation>
    <scope>NUCLEOTIDE SEQUENCE [LARGE SCALE GENOMIC DNA]</scope>
</reference>
<dbReference type="PANTHER" id="PTHR12993">
    <property type="entry name" value="N-ACETYLGLUCOSAMINYL-PHOSPHATIDYLINOSITOL DE-N-ACETYLASE-RELATED"/>
    <property type="match status" value="1"/>
</dbReference>
<dbReference type="Gene3D" id="3.40.50.10320">
    <property type="entry name" value="LmbE-like"/>
    <property type="match status" value="1"/>
</dbReference>
<name>A0A1F5ZGC4_9BACT</name>
<dbReference type="AlphaFoldDB" id="A0A1F5ZGC4"/>
<dbReference type="EMBL" id="MFIZ01000024">
    <property type="protein sequence ID" value="OGG11546.1"/>
    <property type="molecule type" value="Genomic_DNA"/>
</dbReference>
<dbReference type="GO" id="GO:0016811">
    <property type="term" value="F:hydrolase activity, acting on carbon-nitrogen (but not peptide) bonds, in linear amides"/>
    <property type="evidence" value="ECO:0007669"/>
    <property type="project" value="TreeGrafter"/>
</dbReference>
<sequence>MKKLLLVFAHPDDESFSCAGTVAKYVKSGWDVDLVCATRGEVGITGPYGDISQEKLGAIRQKEAETAGTIIGISSITFLGYKDGTLLDLPPGELEDKIYPIMVERIPDSVITFDPTGISNHPDHIKMCYVTTFCFQKYAAWVAEKLAQMPSVDNDAEPKLYYACMPESVATYLKKKKNIPAESFGKAWVGTEDKHITTVINIEKSQVTKKKALKAHVSQSIDVDRFLSLRKHPLLRHEYFILRMHGRFEVFMGKHDRVSNAL</sequence>
<dbReference type="SUPFAM" id="SSF102588">
    <property type="entry name" value="LmbE-like"/>
    <property type="match status" value="1"/>
</dbReference>
<accession>A0A1F5ZGC4</accession>
<dbReference type="Proteomes" id="UP000177268">
    <property type="component" value="Unassembled WGS sequence"/>
</dbReference>
<organism evidence="1 2">
    <name type="scientific">Candidatus Gottesmanbacteria bacterium RBG_13_45_10</name>
    <dbReference type="NCBI Taxonomy" id="1798370"/>
    <lineage>
        <taxon>Bacteria</taxon>
        <taxon>Candidatus Gottesmaniibacteriota</taxon>
    </lineage>
</organism>
<protein>
    <recommendedName>
        <fullName evidence="3">GlcNAc-PI de-N-acetylase</fullName>
    </recommendedName>
</protein>
<dbReference type="Pfam" id="PF02585">
    <property type="entry name" value="PIG-L"/>
    <property type="match status" value="1"/>
</dbReference>
<proteinExistence type="predicted"/>
<evidence type="ECO:0000313" key="1">
    <source>
        <dbReference type="EMBL" id="OGG11546.1"/>
    </source>
</evidence>
<dbReference type="PANTHER" id="PTHR12993:SF11">
    <property type="entry name" value="N-ACETYLGLUCOSAMINYL-PHOSPHATIDYLINOSITOL DE-N-ACETYLASE"/>
    <property type="match status" value="1"/>
</dbReference>